<dbReference type="PATRIC" id="fig|2162.10.peg.2077"/>
<dbReference type="KEGG" id="mfi:DSM1535_0915"/>
<accession>A0A089ZCI4</accession>
<dbReference type="OrthoDB" id="25911at2157"/>
<gene>
    <name evidence="2" type="ORF">BRM9_0945</name>
    <name evidence="3" type="ORF">DSM1535_0915</name>
    <name evidence="4" type="ORF">MB9_1999</name>
</gene>
<dbReference type="InterPro" id="IPR036105">
    <property type="entry name" value="DiNase_FeMo-co_biosyn_sf"/>
</dbReference>
<dbReference type="RefSeq" id="WP_048072501.1">
    <property type="nucleotide sequence ID" value="NZ_CP006933.1"/>
</dbReference>
<dbReference type="CDD" id="cd00851">
    <property type="entry name" value="MTH1175"/>
    <property type="match status" value="1"/>
</dbReference>
<dbReference type="InterPro" id="IPR033913">
    <property type="entry name" value="MTH1175_dom"/>
</dbReference>
<dbReference type="GeneID" id="26740232"/>
<dbReference type="PANTHER" id="PTHR42983:SF1">
    <property type="entry name" value="IRON-MOLYBDENUM PROTEIN"/>
    <property type="match status" value="1"/>
</dbReference>
<evidence type="ECO:0000313" key="6">
    <source>
        <dbReference type="Proteomes" id="UP000062768"/>
    </source>
</evidence>
<evidence type="ECO:0000313" key="3">
    <source>
        <dbReference type="EMBL" id="CEA13268.1"/>
    </source>
</evidence>
<dbReference type="EMBL" id="LN515531">
    <property type="protein sequence ID" value="CEA13268.1"/>
    <property type="molecule type" value="Genomic_DNA"/>
</dbReference>
<keyword evidence="6" id="KW-1185">Reference proteome</keyword>
<dbReference type="PANTHER" id="PTHR42983">
    <property type="entry name" value="DINITROGENASE IRON-MOLYBDENUM COFACTOR PROTEIN-RELATED"/>
    <property type="match status" value="1"/>
</dbReference>
<dbReference type="Proteomes" id="UP000062768">
    <property type="component" value="Chromosome I"/>
</dbReference>
<evidence type="ECO:0000259" key="1">
    <source>
        <dbReference type="Pfam" id="PF02579"/>
    </source>
</evidence>
<name>A0A089ZCI4_METFO</name>
<dbReference type="EMBL" id="CP006933">
    <property type="protein sequence ID" value="AIS31762.1"/>
    <property type="molecule type" value="Genomic_DNA"/>
</dbReference>
<dbReference type="AlphaFoldDB" id="A0A089ZCI4"/>
<dbReference type="STRING" id="2162.BRM9_0945"/>
<dbReference type="Gene3D" id="3.30.420.130">
    <property type="entry name" value="Dinitrogenase iron-molybdenum cofactor biosynthesis domain"/>
    <property type="match status" value="1"/>
</dbReference>
<organism evidence="2 5">
    <name type="scientific">Methanobacterium formicicum</name>
    <dbReference type="NCBI Taxonomy" id="2162"/>
    <lineage>
        <taxon>Archaea</taxon>
        <taxon>Methanobacteriati</taxon>
        <taxon>Methanobacteriota</taxon>
        <taxon>Methanomada group</taxon>
        <taxon>Methanobacteria</taxon>
        <taxon>Methanobacteriales</taxon>
        <taxon>Methanobacteriaceae</taxon>
        <taxon>Methanobacterium</taxon>
    </lineage>
</organism>
<protein>
    <submittedName>
        <fullName evidence="2">Dinitrogenase iron-molybdenum cofactor biosynthesis protein</fullName>
    </submittedName>
</protein>
<dbReference type="EMBL" id="LN734822">
    <property type="protein sequence ID" value="CEL25626.1"/>
    <property type="molecule type" value="Genomic_DNA"/>
</dbReference>
<evidence type="ECO:0000313" key="5">
    <source>
        <dbReference type="Proteomes" id="UP000029661"/>
    </source>
</evidence>
<dbReference type="SUPFAM" id="SSF53146">
    <property type="entry name" value="Nitrogenase accessory factor-like"/>
    <property type="match status" value="1"/>
</dbReference>
<reference evidence="3" key="2">
    <citation type="submission" date="2014-08" db="EMBL/GenBank/DDBJ databases">
        <authorList>
            <person name="Wibberg D."/>
        </authorList>
    </citation>
    <scope>NUCLEOTIDE SEQUENCE</scope>
</reference>
<dbReference type="KEGG" id="mfc:BRM9_0945"/>
<dbReference type="Pfam" id="PF02579">
    <property type="entry name" value="Nitro_FeMo-Co"/>
    <property type="match status" value="1"/>
</dbReference>
<proteinExistence type="predicted"/>
<sequence length="131" mass="13815">MKVVIASTGEHLDSQASPVFGRCSHLIVVDVVDGNFENIKAIPNSGINAGGGAGIQTARIVGDEKPEAVISGSVGPNAFEVLKQLEIKAYKMVPGTVEENLTLLSQDKLEELTFPARDNGMGRGGVQRGKR</sequence>
<reference evidence="4" key="3">
    <citation type="submission" date="2014-09" db="EMBL/GenBank/DDBJ databases">
        <authorList>
            <person name="Bishop-Lilly K.A."/>
            <person name="Broomall S.M."/>
            <person name="Chain P.S."/>
            <person name="Chertkov O."/>
            <person name="Coyne S.R."/>
            <person name="Daligault H.E."/>
            <person name="Davenport K.W."/>
            <person name="Erkkila T."/>
            <person name="Frey K.G."/>
            <person name="Gibbons H.S."/>
            <person name="Gu W."/>
            <person name="Jaissle J."/>
            <person name="Johnson S.L."/>
            <person name="Koroleva G.I."/>
            <person name="Ladner J.T."/>
            <person name="Lo C.-C."/>
            <person name="Minogue T.D."/>
            <person name="Munk C."/>
            <person name="Palacios G.F."/>
            <person name="Redden C.L."/>
            <person name="Rosenzweig C.N."/>
            <person name="Scholz M.B."/>
            <person name="Teshima H."/>
            <person name="Xu Y."/>
        </authorList>
    </citation>
    <scope>NUCLEOTIDE SEQUENCE</scope>
    <source>
        <strain evidence="4">Mb9</strain>
    </source>
</reference>
<evidence type="ECO:0000313" key="4">
    <source>
        <dbReference type="EMBL" id="CEL25626.1"/>
    </source>
</evidence>
<dbReference type="Proteomes" id="UP000029661">
    <property type="component" value="Chromosome"/>
</dbReference>
<reference evidence="2" key="1">
    <citation type="submission" date="2013-12" db="EMBL/GenBank/DDBJ databases">
        <title>The complete genome sequence of Methanobacterium sp. BRM9.</title>
        <authorList>
            <consortium name="Pastoral Greenhouse Gas Research Consortium"/>
            <person name="Kelly W.J."/>
            <person name="Leahy S.C."/>
            <person name="Perry R."/>
            <person name="Li D."/>
            <person name="Altermann E."/>
            <person name="Lambie S.C."/>
            <person name="Attwood G.T."/>
        </authorList>
    </citation>
    <scope>NUCLEOTIDE SEQUENCE [LARGE SCALE GENOMIC DNA]</scope>
    <source>
        <strain evidence="2">BRM9</strain>
    </source>
</reference>
<feature type="domain" description="Dinitrogenase iron-molybdenum cofactor biosynthesis" evidence="1">
    <location>
        <begin position="13"/>
        <end position="104"/>
    </location>
</feature>
<evidence type="ECO:0000313" key="2">
    <source>
        <dbReference type="EMBL" id="AIS31762.1"/>
    </source>
</evidence>
<dbReference type="InterPro" id="IPR003731">
    <property type="entry name" value="Di-Nase_FeMo-co_biosynth"/>
</dbReference>